<proteinExistence type="inferred from homology"/>
<evidence type="ECO:0000256" key="14">
    <source>
        <dbReference type="ARBA" id="ARBA00048329"/>
    </source>
</evidence>
<dbReference type="Proteomes" id="UP000694557">
    <property type="component" value="Unassembled WGS sequence"/>
</dbReference>
<sequence length="802" mass="89052">MACITETRALSPSLSEFNTPLSEHTPPFRNQLDESPACTPEMDLTPTQCVLRNVLSIDTGGAPESEGGGGGGGGHNEEHTCEGHSPTPSEEQQEHFANSVLKLRENGEGGGRGEGQDAEEGAVQSKADDVRLLSGGSGGFLEGLFGCLKPVWTMIGKAYSTEHKHNLEELWEVPFEDISELQWVGSGVQGAVFLGKLHGQEVAVKKVRDIKETDIRHLRKLKHPNIITFKGICTQAPCYCILMEYCAQGQLYEVLRAGRKVTPSLLIDWAMGIAGGMNYLHLRKIIHRDLKSPNMLITYDDAVKISDFGTSKEMSDKSTKMSFAGTVAWMAPEVIRNEPISEKVDIWSFGVVLWEMLTGEVPYKDVDSSAIIWGVGNNSLNLPVPESCPDGFKILLRQCWSCKPRNRPSFRQILLHLDIASADLLSTPQETYFKSQVEWRLEVKQHFEKIKSEGTCIHRLDEEMIIRRKEELRHALDIREHYERKLDRANNLYMELNAVMLQLELKEKELLKREHSLDKKYPVCVKNHSSRQERSSNSMEKLIKKRNIPQKLASHARSRPDLLKSEVILPKLDSSMTQVTIPSCPQKGSTSPGRSRRAKPRYRKAGKDVSPPSSKQHLDPSAALRGLQHDLLLKKMSSSSPDLISTDLEAEGRRKGQEKPGLERGGSQSASAGLGGREPHYLIYFLSSPCSRPVSINKCQSLSTFSSENLSPVSVSDGEEGNTSDHSHSGTPDVVSTNTDERLDDKSDDLLSQGSEISVDPTLDPAEGLSEEATIRQVKTELNSEQNYEVGRDRVTLGTVEL</sequence>
<evidence type="ECO:0000256" key="9">
    <source>
        <dbReference type="ARBA" id="ARBA00022741"/>
    </source>
</evidence>
<dbReference type="InterPro" id="IPR051681">
    <property type="entry name" value="Ser/Thr_Kinases-Pseudokinases"/>
</dbReference>
<feature type="binding site" evidence="17">
    <location>
        <position position="205"/>
    </location>
    <ligand>
        <name>ATP</name>
        <dbReference type="ChEBI" id="CHEBI:30616"/>
    </ligand>
</feature>
<dbReference type="AlphaFoldDB" id="A0A8C7ICL3"/>
<evidence type="ECO:0000256" key="12">
    <source>
        <dbReference type="ARBA" id="ARBA00023136"/>
    </source>
</evidence>
<dbReference type="InterPro" id="IPR011009">
    <property type="entry name" value="Kinase-like_dom_sf"/>
</dbReference>
<dbReference type="Gene3D" id="3.30.200.20">
    <property type="entry name" value="Phosphorylase Kinase, domain 1"/>
    <property type="match status" value="1"/>
</dbReference>
<keyword evidence="8" id="KW-0677">Repeat</keyword>
<evidence type="ECO:0000256" key="1">
    <source>
        <dbReference type="ARBA" id="ARBA00004370"/>
    </source>
</evidence>
<evidence type="ECO:0000259" key="20">
    <source>
        <dbReference type="PROSITE" id="PS50011"/>
    </source>
</evidence>
<protein>
    <recommendedName>
        <fullName evidence="4 15">Mitogen-activated protein kinase kinase kinase</fullName>
        <ecNumber evidence="4 15">2.7.11.25</ecNumber>
    </recommendedName>
</protein>
<dbReference type="PRINTS" id="PR00109">
    <property type="entry name" value="TYRKINASE"/>
</dbReference>
<feature type="active site" description="Proton acceptor" evidence="16">
    <location>
        <position position="289"/>
    </location>
</feature>
<dbReference type="PANTHER" id="PTHR44329:SF17">
    <property type="entry name" value="MITOGEN-ACTIVATED PROTEIN KINASE KINASE KINASE 12"/>
    <property type="match status" value="1"/>
</dbReference>
<accession>A0A8C7ICL3</accession>
<evidence type="ECO:0000256" key="3">
    <source>
        <dbReference type="ARBA" id="ARBA00006529"/>
    </source>
</evidence>
<dbReference type="Gene3D" id="1.10.510.10">
    <property type="entry name" value="Transferase(Phosphotransferase) domain 1"/>
    <property type="match status" value="1"/>
</dbReference>
<evidence type="ECO:0000256" key="13">
    <source>
        <dbReference type="ARBA" id="ARBA00047559"/>
    </source>
</evidence>
<feature type="compositionally biased region" description="Polar residues" evidence="19">
    <location>
        <begin position="578"/>
        <end position="593"/>
    </location>
</feature>
<evidence type="ECO:0000256" key="16">
    <source>
        <dbReference type="PIRSR" id="PIRSR038165-50"/>
    </source>
</evidence>
<evidence type="ECO:0000256" key="8">
    <source>
        <dbReference type="ARBA" id="ARBA00022737"/>
    </source>
</evidence>
<dbReference type="SMART" id="SM00220">
    <property type="entry name" value="S_TKc"/>
    <property type="match status" value="1"/>
</dbReference>
<dbReference type="FunFam" id="1.10.510.10:FF:000087">
    <property type="entry name" value="Mitogen-activated protein kinase kinase kinase 12"/>
    <property type="match status" value="1"/>
</dbReference>
<keyword evidence="22" id="KW-1185">Reference proteome</keyword>
<dbReference type="GO" id="GO:0016020">
    <property type="term" value="C:membrane"/>
    <property type="evidence" value="ECO:0007669"/>
    <property type="project" value="UniProtKB-SubCell"/>
</dbReference>
<keyword evidence="18" id="KW-0175">Coiled coil</keyword>
<dbReference type="CDD" id="cd14059">
    <property type="entry name" value="STKc_MAP3K12_13"/>
    <property type="match status" value="1"/>
</dbReference>
<dbReference type="GO" id="GO:0005737">
    <property type="term" value="C:cytoplasm"/>
    <property type="evidence" value="ECO:0007669"/>
    <property type="project" value="UniProtKB-SubCell"/>
</dbReference>
<feature type="compositionally biased region" description="Basic and acidic residues" evidence="19">
    <location>
        <begin position="650"/>
        <end position="662"/>
    </location>
</feature>
<feature type="compositionally biased region" description="Basic and acidic residues" evidence="19">
    <location>
        <begin position="739"/>
        <end position="749"/>
    </location>
</feature>
<feature type="region of interest" description="Disordered" evidence="19">
    <location>
        <begin position="58"/>
        <end position="125"/>
    </location>
</feature>
<dbReference type="EC" id="2.7.11.25" evidence="4 15"/>
<comment type="subcellular location">
    <subcellularLocation>
        <location evidence="2">Cytoplasm</location>
    </subcellularLocation>
    <subcellularLocation>
        <location evidence="1">Membrane</location>
    </subcellularLocation>
</comment>
<dbReference type="Pfam" id="PF07714">
    <property type="entry name" value="PK_Tyr_Ser-Thr"/>
    <property type="match status" value="1"/>
</dbReference>
<evidence type="ECO:0000256" key="18">
    <source>
        <dbReference type="SAM" id="Coils"/>
    </source>
</evidence>
<feature type="region of interest" description="Disordered" evidence="19">
    <location>
        <begin position="707"/>
        <end position="770"/>
    </location>
</feature>
<keyword evidence="10 15" id="KW-0418">Kinase</keyword>
<evidence type="ECO:0000313" key="22">
    <source>
        <dbReference type="Proteomes" id="UP000694557"/>
    </source>
</evidence>
<dbReference type="PIRSF" id="PIRSF038165">
    <property type="entry name" value="MAPKKK12_MAPKKK13"/>
    <property type="match status" value="1"/>
</dbReference>
<evidence type="ECO:0000256" key="11">
    <source>
        <dbReference type="ARBA" id="ARBA00022840"/>
    </source>
</evidence>
<dbReference type="SUPFAM" id="SSF56112">
    <property type="entry name" value="Protein kinase-like (PK-like)"/>
    <property type="match status" value="1"/>
</dbReference>
<organism evidence="21 22">
    <name type="scientific">Oncorhynchus kisutch</name>
    <name type="common">Coho salmon</name>
    <name type="synonym">Salmo kisutch</name>
    <dbReference type="NCBI Taxonomy" id="8019"/>
    <lineage>
        <taxon>Eukaryota</taxon>
        <taxon>Metazoa</taxon>
        <taxon>Chordata</taxon>
        <taxon>Craniata</taxon>
        <taxon>Vertebrata</taxon>
        <taxon>Euteleostomi</taxon>
        <taxon>Actinopterygii</taxon>
        <taxon>Neopterygii</taxon>
        <taxon>Teleostei</taxon>
        <taxon>Protacanthopterygii</taxon>
        <taxon>Salmoniformes</taxon>
        <taxon>Salmonidae</taxon>
        <taxon>Salmoninae</taxon>
        <taxon>Oncorhynchus</taxon>
    </lineage>
</organism>
<feature type="coiled-coil region" evidence="18">
    <location>
        <begin position="472"/>
        <end position="506"/>
    </location>
</feature>
<feature type="domain" description="Protein kinase" evidence="20">
    <location>
        <begin position="178"/>
        <end position="419"/>
    </location>
</feature>
<keyword evidence="11 15" id="KW-0067">ATP-binding</keyword>
<evidence type="ECO:0000256" key="17">
    <source>
        <dbReference type="PIRSR" id="PIRSR038165-51"/>
    </source>
</evidence>
<feature type="region of interest" description="Disordered" evidence="19">
    <location>
        <begin position="636"/>
        <end position="674"/>
    </location>
</feature>
<dbReference type="InterPro" id="IPR001245">
    <property type="entry name" value="Ser-Thr/Tyr_kinase_cat_dom"/>
</dbReference>
<feature type="region of interest" description="Disordered" evidence="19">
    <location>
        <begin position="578"/>
        <end position="620"/>
    </location>
</feature>
<comment type="catalytic activity">
    <reaction evidence="14">
        <text>L-seryl-[protein] + ATP = O-phospho-L-seryl-[protein] + ADP + H(+)</text>
        <dbReference type="Rhea" id="RHEA:17989"/>
        <dbReference type="Rhea" id="RHEA-COMP:9863"/>
        <dbReference type="Rhea" id="RHEA-COMP:11604"/>
        <dbReference type="ChEBI" id="CHEBI:15378"/>
        <dbReference type="ChEBI" id="CHEBI:29999"/>
        <dbReference type="ChEBI" id="CHEBI:30616"/>
        <dbReference type="ChEBI" id="CHEBI:83421"/>
        <dbReference type="ChEBI" id="CHEBI:456216"/>
        <dbReference type="EC" id="2.7.11.25"/>
    </reaction>
</comment>
<dbReference type="FunFam" id="3.30.200.20:FF:000095">
    <property type="entry name" value="Mitogen-activated protein kinase kinase kinase 12"/>
    <property type="match status" value="1"/>
</dbReference>
<reference evidence="21" key="2">
    <citation type="submission" date="2025-09" db="UniProtKB">
        <authorList>
            <consortium name="Ensembl"/>
        </authorList>
    </citation>
    <scope>IDENTIFICATION</scope>
</reference>
<keyword evidence="7 15" id="KW-0808">Transferase</keyword>
<evidence type="ECO:0000256" key="4">
    <source>
        <dbReference type="ARBA" id="ARBA00012406"/>
    </source>
</evidence>
<comment type="similarity">
    <text evidence="3 15">Belongs to the protein kinase superfamily. STE Ser/Thr protein kinase family. MAP kinase kinase kinase subfamily.</text>
</comment>
<feature type="compositionally biased region" description="Basic residues" evidence="19">
    <location>
        <begin position="594"/>
        <end position="604"/>
    </location>
</feature>
<feature type="region of interest" description="Disordered" evidence="19">
    <location>
        <begin position="15"/>
        <end position="35"/>
    </location>
</feature>
<name>A0A8C7ICL3_ONCKI</name>
<evidence type="ECO:0000313" key="21">
    <source>
        <dbReference type="Ensembl" id="ENSOKIP00005070563.1"/>
    </source>
</evidence>
<evidence type="ECO:0000256" key="5">
    <source>
        <dbReference type="ARBA" id="ARBA00022490"/>
    </source>
</evidence>
<dbReference type="InterPro" id="IPR017419">
    <property type="entry name" value="MAP3K12_MAP3K13"/>
</dbReference>
<evidence type="ECO:0000256" key="10">
    <source>
        <dbReference type="ARBA" id="ARBA00022777"/>
    </source>
</evidence>
<dbReference type="Ensembl" id="ENSOKIT00005075149.1">
    <property type="protein sequence ID" value="ENSOKIP00005070563.1"/>
    <property type="gene ID" value="ENSOKIG00005029888.1"/>
</dbReference>
<keyword evidence="12" id="KW-0472">Membrane</keyword>
<keyword evidence="5" id="KW-0963">Cytoplasm</keyword>
<comment type="catalytic activity">
    <reaction evidence="13">
        <text>L-threonyl-[protein] + ATP = O-phospho-L-threonyl-[protein] + ADP + H(+)</text>
        <dbReference type="Rhea" id="RHEA:46608"/>
        <dbReference type="Rhea" id="RHEA-COMP:11060"/>
        <dbReference type="Rhea" id="RHEA-COMP:11605"/>
        <dbReference type="ChEBI" id="CHEBI:15378"/>
        <dbReference type="ChEBI" id="CHEBI:30013"/>
        <dbReference type="ChEBI" id="CHEBI:30616"/>
        <dbReference type="ChEBI" id="CHEBI:61977"/>
        <dbReference type="ChEBI" id="CHEBI:456216"/>
        <dbReference type="EC" id="2.7.11.25"/>
    </reaction>
</comment>
<evidence type="ECO:0000256" key="7">
    <source>
        <dbReference type="ARBA" id="ARBA00022679"/>
    </source>
</evidence>
<dbReference type="PANTHER" id="PTHR44329">
    <property type="entry name" value="SERINE/THREONINE-PROTEIN KINASE TNNI3K-RELATED"/>
    <property type="match status" value="1"/>
</dbReference>
<dbReference type="GO" id="GO:0004709">
    <property type="term" value="F:MAP kinase kinase kinase activity"/>
    <property type="evidence" value="ECO:0007669"/>
    <property type="project" value="UniProtKB-EC"/>
</dbReference>
<gene>
    <name evidence="21" type="primary">MAP3K12</name>
</gene>
<dbReference type="PROSITE" id="PS00108">
    <property type="entry name" value="PROTEIN_KINASE_ST"/>
    <property type="match status" value="1"/>
</dbReference>
<dbReference type="GO" id="GO:0005524">
    <property type="term" value="F:ATP binding"/>
    <property type="evidence" value="ECO:0007669"/>
    <property type="project" value="UniProtKB-KW"/>
</dbReference>
<keyword evidence="9 15" id="KW-0547">Nucleotide-binding</keyword>
<dbReference type="InterPro" id="IPR000719">
    <property type="entry name" value="Prot_kinase_dom"/>
</dbReference>
<dbReference type="PROSITE" id="PS50011">
    <property type="entry name" value="PROTEIN_KINASE_DOM"/>
    <property type="match status" value="1"/>
</dbReference>
<keyword evidence="6 15" id="KW-0723">Serine/threonine-protein kinase</keyword>
<dbReference type="InterPro" id="IPR008271">
    <property type="entry name" value="Ser/Thr_kinase_AS"/>
</dbReference>
<evidence type="ECO:0000256" key="2">
    <source>
        <dbReference type="ARBA" id="ARBA00004496"/>
    </source>
</evidence>
<evidence type="ECO:0000256" key="6">
    <source>
        <dbReference type="ARBA" id="ARBA00022527"/>
    </source>
</evidence>
<reference evidence="21" key="1">
    <citation type="submission" date="2025-08" db="UniProtKB">
        <authorList>
            <consortium name="Ensembl"/>
        </authorList>
    </citation>
    <scope>IDENTIFICATION</scope>
</reference>
<dbReference type="GeneTree" id="ENSGT00940000159006"/>
<feature type="binding site" evidence="17">
    <location>
        <begin position="184"/>
        <end position="192"/>
    </location>
    <ligand>
        <name>ATP</name>
        <dbReference type="ChEBI" id="CHEBI:30616"/>
    </ligand>
</feature>
<evidence type="ECO:0000256" key="19">
    <source>
        <dbReference type="SAM" id="MobiDB-lite"/>
    </source>
</evidence>
<evidence type="ECO:0000256" key="15">
    <source>
        <dbReference type="PIRNR" id="PIRNR038165"/>
    </source>
</evidence>